<evidence type="ECO:0000313" key="2">
    <source>
        <dbReference type="EMBL" id="MBB6730245.1"/>
    </source>
</evidence>
<proteinExistence type="predicted"/>
<accession>A0A7X0SK89</accession>
<dbReference type="AlphaFoldDB" id="A0A7X0SK89"/>
<keyword evidence="3" id="KW-1185">Reference proteome</keyword>
<feature type="non-terminal residue" evidence="2">
    <location>
        <position position="283"/>
    </location>
</feature>
<evidence type="ECO:0000313" key="3">
    <source>
        <dbReference type="Proteomes" id="UP000564644"/>
    </source>
</evidence>
<organism evidence="2 3">
    <name type="scientific">Cohnella zeiphila</name>
    <dbReference type="NCBI Taxonomy" id="2761120"/>
    <lineage>
        <taxon>Bacteria</taxon>
        <taxon>Bacillati</taxon>
        <taxon>Bacillota</taxon>
        <taxon>Bacilli</taxon>
        <taxon>Bacillales</taxon>
        <taxon>Paenibacillaceae</taxon>
        <taxon>Cohnella</taxon>
    </lineage>
</organism>
<feature type="transmembrane region" description="Helical" evidence="1">
    <location>
        <begin position="228"/>
        <end position="250"/>
    </location>
</feature>
<evidence type="ECO:0000256" key="1">
    <source>
        <dbReference type="SAM" id="Phobius"/>
    </source>
</evidence>
<dbReference type="RefSeq" id="WP_185127923.1">
    <property type="nucleotide sequence ID" value="NZ_JACJVO010000006.1"/>
</dbReference>
<dbReference type="Gene3D" id="6.10.340.10">
    <property type="match status" value="1"/>
</dbReference>
<name>A0A7X0SK89_9BACL</name>
<sequence length="283" mass="31044">MKQFRHSIAFRLFAVTFAAMLLFVGVLLLVLSSGFSTFYEQRQKKDIATDLNRIRDMYKPLVVNRGEVIPPFFNPFESNYSASLAIATFQDGAVNILFGSEDPRTSADGVGGKFPFLPQKISTVAPPISGEKGGTSVYVMPKIPDTMDKADELREALDEWQLDARAYQDVMIQGRTLVYRTNGLGNRNSAQLIAVSPISRDGHGNGQVLFAVSSLQPVTHASSVFKDLSVYVFAVAFGLVGLLAVGYASIVTRPLRRLNGIAGRLARLDFSARSGWKRKDEIG</sequence>
<keyword evidence="1" id="KW-1133">Transmembrane helix</keyword>
<keyword evidence="1" id="KW-0812">Transmembrane</keyword>
<comment type="caution">
    <text evidence="2">The sequence shown here is derived from an EMBL/GenBank/DDBJ whole genome shotgun (WGS) entry which is preliminary data.</text>
</comment>
<reference evidence="2 3" key="1">
    <citation type="submission" date="2020-08" db="EMBL/GenBank/DDBJ databases">
        <title>Cohnella phylogeny.</title>
        <authorList>
            <person name="Dunlap C."/>
        </authorList>
    </citation>
    <scope>NUCLEOTIDE SEQUENCE [LARGE SCALE GENOMIC DNA]</scope>
    <source>
        <strain evidence="2 3">CBP 2801</strain>
    </source>
</reference>
<dbReference type="Proteomes" id="UP000564644">
    <property type="component" value="Unassembled WGS sequence"/>
</dbReference>
<dbReference type="EMBL" id="JACJVO010000006">
    <property type="protein sequence ID" value="MBB6730245.1"/>
    <property type="molecule type" value="Genomic_DNA"/>
</dbReference>
<keyword evidence="1" id="KW-0472">Membrane</keyword>
<evidence type="ECO:0008006" key="4">
    <source>
        <dbReference type="Google" id="ProtNLM"/>
    </source>
</evidence>
<protein>
    <recommendedName>
        <fullName evidence="4">HAMP domain-containing protein</fullName>
    </recommendedName>
</protein>
<gene>
    <name evidence="2" type="ORF">H7C18_04975</name>
</gene>
<dbReference type="CDD" id="cd06225">
    <property type="entry name" value="HAMP"/>
    <property type="match status" value="1"/>
</dbReference>